<dbReference type="GO" id="GO:0009847">
    <property type="term" value="P:spore germination"/>
    <property type="evidence" value="ECO:0007669"/>
    <property type="project" value="InterPro"/>
</dbReference>
<gene>
    <name evidence="3" type="ORF">HIJ39_22900</name>
</gene>
<keyword evidence="4" id="KW-1185">Reference proteome</keyword>
<evidence type="ECO:0000256" key="2">
    <source>
        <dbReference type="ARBA" id="ARBA00023136"/>
    </source>
</evidence>
<protein>
    <submittedName>
        <fullName evidence="3">Spore germination protein</fullName>
    </submittedName>
</protein>
<dbReference type="Pfam" id="PF03323">
    <property type="entry name" value="GerA"/>
    <property type="match status" value="1"/>
</dbReference>
<proteinExistence type="inferred from homology"/>
<reference evidence="3 4" key="1">
    <citation type="submission" date="2020-04" db="EMBL/GenBank/DDBJ databases">
        <authorList>
            <person name="Zhang R."/>
            <person name="Schippers A."/>
        </authorList>
    </citation>
    <scope>NUCLEOTIDE SEQUENCE [LARGE SCALE GENOMIC DNA]</scope>
    <source>
        <strain evidence="3 4">DSM 109850</strain>
    </source>
</reference>
<dbReference type="PANTHER" id="PTHR22550">
    <property type="entry name" value="SPORE GERMINATION PROTEIN"/>
    <property type="match status" value="1"/>
</dbReference>
<name>A0A7Y0L897_9FIRM</name>
<evidence type="ECO:0000256" key="1">
    <source>
        <dbReference type="ARBA" id="ARBA00005278"/>
    </source>
</evidence>
<evidence type="ECO:0000313" key="3">
    <source>
        <dbReference type="EMBL" id="NMP25148.1"/>
    </source>
</evidence>
<organism evidence="3 4">
    <name type="scientific">Sulfobacillus harzensis</name>
    <dbReference type="NCBI Taxonomy" id="2729629"/>
    <lineage>
        <taxon>Bacteria</taxon>
        <taxon>Bacillati</taxon>
        <taxon>Bacillota</taxon>
        <taxon>Clostridia</taxon>
        <taxon>Eubacteriales</taxon>
        <taxon>Clostridiales Family XVII. Incertae Sedis</taxon>
        <taxon>Sulfobacillus</taxon>
    </lineage>
</organism>
<comment type="similarity">
    <text evidence="1">Belongs to the GerABKA family.</text>
</comment>
<dbReference type="Proteomes" id="UP000533476">
    <property type="component" value="Unassembled WGS sequence"/>
</dbReference>
<feature type="non-terminal residue" evidence="3">
    <location>
        <position position="327"/>
    </location>
</feature>
<evidence type="ECO:0000313" key="4">
    <source>
        <dbReference type="Proteomes" id="UP000533476"/>
    </source>
</evidence>
<comment type="caution">
    <text evidence="3">The sequence shown here is derived from an EMBL/GenBank/DDBJ whole genome shotgun (WGS) entry which is preliminary data.</text>
</comment>
<accession>A0A7Y0L897</accession>
<dbReference type="InterPro" id="IPR004995">
    <property type="entry name" value="Spore_Ger"/>
</dbReference>
<dbReference type="PANTHER" id="PTHR22550:SF5">
    <property type="entry name" value="LEUCINE ZIPPER PROTEIN 4"/>
    <property type="match status" value="1"/>
</dbReference>
<keyword evidence="2" id="KW-0472">Membrane</keyword>
<dbReference type="GO" id="GO:0016020">
    <property type="term" value="C:membrane"/>
    <property type="evidence" value="ECO:0007669"/>
    <property type="project" value="InterPro"/>
</dbReference>
<dbReference type="AlphaFoldDB" id="A0A7Y0L897"/>
<sequence length="327" mass="36055">MTFMDRNLVQDLTRSAQHTIVHIEALIRETSDRYVPDIAAARRRLHSAMGPSPDLILRSLTVPSCGSASVLIAYLDSVTDTQMVDQDLIAPLLRTTAPAPTWDQSNLTLGHITVQKAWPGILDDLASGHTLIFVPGLAHVWSVDTVKYPQRSIERPQTELAVRGPDEAFNESLATQMGQLRRRFRDPALQFQSITVGQWQHAPITLAYVAGLTNPSLIGLVTQRLSRIAMGGRANATVVVGLIRDQPRSIFPTIRSTERVDVACHALLEGKVVILVDGDPFVLIAPAPLADFYRTGMDYAGPWYDTTFVRLIRLVGWAIGVYLPGLY</sequence>
<dbReference type="EMBL" id="JABBVZ010000263">
    <property type="protein sequence ID" value="NMP25148.1"/>
    <property type="molecule type" value="Genomic_DNA"/>
</dbReference>
<dbReference type="InterPro" id="IPR050768">
    <property type="entry name" value="UPF0353/GerABKA_families"/>
</dbReference>